<feature type="non-terminal residue" evidence="1">
    <location>
        <position position="1"/>
    </location>
</feature>
<protein>
    <submittedName>
        <fullName evidence="1">Uncharacterized protein</fullName>
    </submittedName>
</protein>
<keyword evidence="2" id="KW-1185">Reference proteome</keyword>
<evidence type="ECO:0000313" key="2">
    <source>
        <dbReference type="Proteomes" id="UP001283361"/>
    </source>
</evidence>
<sequence length="40" mass="4539">YEISPGAKHGFDPNLVTRLGFPLRRDVKLKPKGVNFYPPN</sequence>
<proteinExistence type="predicted"/>
<organism evidence="1 2">
    <name type="scientific">Elysia crispata</name>
    <name type="common">lettuce slug</name>
    <dbReference type="NCBI Taxonomy" id="231223"/>
    <lineage>
        <taxon>Eukaryota</taxon>
        <taxon>Metazoa</taxon>
        <taxon>Spiralia</taxon>
        <taxon>Lophotrochozoa</taxon>
        <taxon>Mollusca</taxon>
        <taxon>Gastropoda</taxon>
        <taxon>Heterobranchia</taxon>
        <taxon>Euthyneura</taxon>
        <taxon>Panpulmonata</taxon>
        <taxon>Sacoglossa</taxon>
        <taxon>Placobranchoidea</taxon>
        <taxon>Plakobranchidae</taxon>
        <taxon>Elysia</taxon>
    </lineage>
</organism>
<gene>
    <name evidence="1" type="ORF">RRG08_065097</name>
</gene>
<comment type="caution">
    <text evidence="1">The sequence shown here is derived from an EMBL/GenBank/DDBJ whole genome shotgun (WGS) entry which is preliminary data.</text>
</comment>
<evidence type="ECO:0000313" key="1">
    <source>
        <dbReference type="EMBL" id="KAK3765341.1"/>
    </source>
</evidence>
<dbReference type="AlphaFoldDB" id="A0AAE0ZAZ4"/>
<reference evidence="1" key="1">
    <citation type="journal article" date="2023" name="G3 (Bethesda)">
        <title>A reference genome for the long-term kleptoplast-retaining sea slug Elysia crispata morphotype clarki.</title>
        <authorList>
            <person name="Eastman K.E."/>
            <person name="Pendleton A.L."/>
            <person name="Shaikh M.A."/>
            <person name="Suttiyut T."/>
            <person name="Ogas R."/>
            <person name="Tomko P."/>
            <person name="Gavelis G."/>
            <person name="Widhalm J.R."/>
            <person name="Wisecaver J.H."/>
        </authorList>
    </citation>
    <scope>NUCLEOTIDE SEQUENCE</scope>
    <source>
        <strain evidence="1">ECLA1</strain>
    </source>
</reference>
<dbReference type="Proteomes" id="UP001283361">
    <property type="component" value="Unassembled WGS sequence"/>
</dbReference>
<name>A0AAE0ZAZ4_9GAST</name>
<dbReference type="EMBL" id="JAWDGP010004318">
    <property type="protein sequence ID" value="KAK3765341.1"/>
    <property type="molecule type" value="Genomic_DNA"/>
</dbReference>
<accession>A0AAE0ZAZ4</accession>